<dbReference type="PROSITE" id="PS51462">
    <property type="entry name" value="NUDIX"/>
    <property type="match status" value="1"/>
</dbReference>
<dbReference type="GO" id="GO:0008413">
    <property type="term" value="F:8-oxo-7,8-dihydroguanosine triphosphate pyrophosphatase activity"/>
    <property type="evidence" value="ECO:0007669"/>
    <property type="project" value="TreeGrafter"/>
</dbReference>
<protein>
    <recommendedName>
        <fullName evidence="11">8-oxo-dGTP diphosphatase</fullName>
        <ecNumber evidence="11">3.6.1.55</ecNumber>
    </recommendedName>
</protein>
<evidence type="ECO:0000256" key="5">
    <source>
        <dbReference type="ARBA" id="ARBA00022723"/>
    </source>
</evidence>
<dbReference type="GO" id="GO:0046872">
    <property type="term" value="F:metal ion binding"/>
    <property type="evidence" value="ECO:0007669"/>
    <property type="project" value="UniProtKB-KW"/>
</dbReference>
<dbReference type="GO" id="GO:0006281">
    <property type="term" value="P:DNA repair"/>
    <property type="evidence" value="ECO:0007669"/>
    <property type="project" value="UniProtKB-KW"/>
</dbReference>
<evidence type="ECO:0000256" key="1">
    <source>
        <dbReference type="ARBA" id="ARBA00001946"/>
    </source>
</evidence>
<dbReference type="EMBL" id="LSDG01000005">
    <property type="protein sequence ID" value="KXB68190.1"/>
    <property type="molecule type" value="Genomic_DNA"/>
</dbReference>
<dbReference type="EC" id="3.6.1.55" evidence="11"/>
<feature type="domain" description="Nudix hydrolase" evidence="12">
    <location>
        <begin position="29"/>
        <end position="153"/>
    </location>
</feature>
<organism evidence="13 14">
    <name type="scientific">Aedoeadaptatus coxii</name>
    <dbReference type="NCBI Taxonomy" id="755172"/>
    <lineage>
        <taxon>Bacteria</taxon>
        <taxon>Bacillati</taxon>
        <taxon>Bacillota</taxon>
        <taxon>Tissierellia</taxon>
        <taxon>Tissierellales</taxon>
        <taxon>Peptoniphilaceae</taxon>
        <taxon>Aedoeadaptatus</taxon>
    </lineage>
</organism>
<keyword evidence="7 13" id="KW-0378">Hydrolase</keyword>
<proteinExistence type="inferred from homology"/>
<dbReference type="OrthoDB" id="9786032at2"/>
<name>A0A134AKX5_9FIRM</name>
<dbReference type="GO" id="GO:0006260">
    <property type="term" value="P:DNA replication"/>
    <property type="evidence" value="ECO:0007669"/>
    <property type="project" value="UniProtKB-KW"/>
</dbReference>
<reference evidence="14" key="1">
    <citation type="submission" date="2016-01" db="EMBL/GenBank/DDBJ databases">
        <authorList>
            <person name="Mitreva M."/>
            <person name="Pepin K.H."/>
            <person name="Mihindukulasuriya K.A."/>
            <person name="Fulton R."/>
            <person name="Fronick C."/>
            <person name="O'Laughlin M."/>
            <person name="Miner T."/>
            <person name="Herter B."/>
            <person name="Rosa B.A."/>
            <person name="Cordes M."/>
            <person name="Tomlinson C."/>
            <person name="Wollam A."/>
            <person name="Palsikar V.B."/>
            <person name="Mardis E.R."/>
            <person name="Wilson R.K."/>
        </authorList>
    </citation>
    <scope>NUCLEOTIDE SEQUENCE [LARGE SCALE GENOMIC DNA]</scope>
    <source>
        <strain evidence="14">DNF00729</strain>
    </source>
</reference>
<keyword evidence="3" id="KW-0515">Mutator protein</keyword>
<dbReference type="InterPro" id="IPR000086">
    <property type="entry name" value="NUDIX_hydrolase_dom"/>
</dbReference>
<dbReference type="RefSeq" id="WP_068366406.1">
    <property type="nucleotide sequence ID" value="NZ_CAUPGT010000001.1"/>
</dbReference>
<keyword evidence="6" id="KW-0227">DNA damage</keyword>
<evidence type="ECO:0000256" key="11">
    <source>
        <dbReference type="ARBA" id="ARBA00038905"/>
    </source>
</evidence>
<evidence type="ECO:0000256" key="3">
    <source>
        <dbReference type="ARBA" id="ARBA00022457"/>
    </source>
</evidence>
<dbReference type="GO" id="GO:0044715">
    <property type="term" value="F:8-oxo-dGDP phosphatase activity"/>
    <property type="evidence" value="ECO:0007669"/>
    <property type="project" value="TreeGrafter"/>
</dbReference>
<dbReference type="STRING" id="755172.HMPREF1863_00211"/>
<dbReference type="InterPro" id="IPR020084">
    <property type="entry name" value="NUDIX_hydrolase_CS"/>
</dbReference>
<dbReference type="InterPro" id="IPR015797">
    <property type="entry name" value="NUDIX_hydrolase-like_dom_sf"/>
</dbReference>
<evidence type="ECO:0000256" key="10">
    <source>
        <dbReference type="ARBA" id="ARBA00035861"/>
    </source>
</evidence>
<evidence type="ECO:0000256" key="6">
    <source>
        <dbReference type="ARBA" id="ARBA00022763"/>
    </source>
</evidence>
<dbReference type="PATRIC" id="fig|755172.3.peg.204"/>
<keyword evidence="4" id="KW-0235">DNA replication</keyword>
<keyword evidence="14" id="KW-1185">Reference proteome</keyword>
<dbReference type="AlphaFoldDB" id="A0A134AKX5"/>
<dbReference type="Gene3D" id="3.90.79.10">
    <property type="entry name" value="Nucleoside Triphosphate Pyrophosphohydrolase"/>
    <property type="match status" value="1"/>
</dbReference>
<dbReference type="Pfam" id="PF00293">
    <property type="entry name" value="NUDIX"/>
    <property type="match status" value="1"/>
</dbReference>
<dbReference type="InterPro" id="IPR047127">
    <property type="entry name" value="MutT-like"/>
</dbReference>
<evidence type="ECO:0000313" key="14">
    <source>
        <dbReference type="Proteomes" id="UP000070442"/>
    </source>
</evidence>
<dbReference type="Proteomes" id="UP000070442">
    <property type="component" value="Unassembled WGS sequence"/>
</dbReference>
<dbReference type="PROSITE" id="PS00893">
    <property type="entry name" value="NUDIX_BOX"/>
    <property type="match status" value="1"/>
</dbReference>
<dbReference type="GO" id="GO:0035539">
    <property type="term" value="F:8-oxo-7,8-dihydrodeoxyguanosine triphosphate pyrophosphatase activity"/>
    <property type="evidence" value="ECO:0007669"/>
    <property type="project" value="UniProtKB-EC"/>
</dbReference>
<keyword evidence="9" id="KW-0234">DNA repair</keyword>
<evidence type="ECO:0000313" key="13">
    <source>
        <dbReference type="EMBL" id="KXB68190.1"/>
    </source>
</evidence>
<dbReference type="PANTHER" id="PTHR47707">
    <property type="entry name" value="8-OXO-DGTP DIPHOSPHATASE"/>
    <property type="match status" value="1"/>
</dbReference>
<evidence type="ECO:0000256" key="4">
    <source>
        <dbReference type="ARBA" id="ARBA00022705"/>
    </source>
</evidence>
<comment type="catalytic activity">
    <reaction evidence="10">
        <text>8-oxo-dGTP + H2O = 8-oxo-dGMP + diphosphate + H(+)</text>
        <dbReference type="Rhea" id="RHEA:31575"/>
        <dbReference type="ChEBI" id="CHEBI:15377"/>
        <dbReference type="ChEBI" id="CHEBI:15378"/>
        <dbReference type="ChEBI" id="CHEBI:33019"/>
        <dbReference type="ChEBI" id="CHEBI:63224"/>
        <dbReference type="ChEBI" id="CHEBI:77896"/>
        <dbReference type="EC" id="3.6.1.55"/>
    </reaction>
</comment>
<gene>
    <name evidence="13" type="ORF">HMPREF1863_00211</name>
</gene>
<evidence type="ECO:0000256" key="2">
    <source>
        <dbReference type="ARBA" id="ARBA00005582"/>
    </source>
</evidence>
<keyword evidence="8" id="KW-0460">Magnesium</keyword>
<evidence type="ECO:0000259" key="12">
    <source>
        <dbReference type="PROSITE" id="PS51462"/>
    </source>
</evidence>
<accession>A0A134AKX5</accession>
<comment type="caution">
    <text evidence="13">The sequence shown here is derived from an EMBL/GenBank/DDBJ whole genome shotgun (WGS) entry which is preliminary data.</text>
</comment>
<dbReference type="GO" id="GO:0044716">
    <property type="term" value="F:8-oxo-GDP phosphatase activity"/>
    <property type="evidence" value="ECO:0007669"/>
    <property type="project" value="TreeGrafter"/>
</dbReference>
<dbReference type="PANTHER" id="PTHR47707:SF1">
    <property type="entry name" value="NUDIX HYDROLASE FAMILY PROTEIN"/>
    <property type="match status" value="1"/>
</dbReference>
<evidence type="ECO:0000256" key="8">
    <source>
        <dbReference type="ARBA" id="ARBA00022842"/>
    </source>
</evidence>
<comment type="cofactor">
    <cofactor evidence="1">
        <name>Mg(2+)</name>
        <dbReference type="ChEBI" id="CHEBI:18420"/>
    </cofactor>
</comment>
<dbReference type="SUPFAM" id="SSF55811">
    <property type="entry name" value="Nudix"/>
    <property type="match status" value="1"/>
</dbReference>
<sequence length="166" mass="18931">MSEMRRIYDENFNYQGYMKERSQPLAPEEYYVVAGVMVVSRGKLLITKRAAGKTFEHQWEFTMGSVVGEETPLEGALRELSEEVGISVTKNDVDLLGTLKEEQKHSKIFLLVKDVDKITMQASEVEDYRFVGKEELENMLARGEFAPPMAARIKTYLPKIGDKLSD</sequence>
<keyword evidence="5" id="KW-0479">Metal-binding</keyword>
<evidence type="ECO:0000256" key="7">
    <source>
        <dbReference type="ARBA" id="ARBA00022801"/>
    </source>
</evidence>
<evidence type="ECO:0000256" key="9">
    <source>
        <dbReference type="ARBA" id="ARBA00023204"/>
    </source>
</evidence>
<comment type="similarity">
    <text evidence="2">Belongs to the Nudix hydrolase family.</text>
</comment>